<dbReference type="Proteomes" id="UP001174932">
    <property type="component" value="Unassembled WGS sequence"/>
</dbReference>
<evidence type="ECO:0000313" key="1">
    <source>
        <dbReference type="EMBL" id="MDO6963985.1"/>
    </source>
</evidence>
<name>A0ABT8YL86_9HYPH</name>
<sequence>MPRFGAYHRSQATRADRVPFAGTDTRILSDFSEALHQEASRLGMSSVEYALLAASEKMQRAGRKLSGLFEIDDLSGEGI</sequence>
<dbReference type="RefSeq" id="WP_304375899.1">
    <property type="nucleotide sequence ID" value="NZ_JAUOZU010000006.1"/>
</dbReference>
<organism evidence="1 2">
    <name type="scientific">Rhizobium alvei</name>
    <dbReference type="NCBI Taxonomy" id="1132659"/>
    <lineage>
        <taxon>Bacteria</taxon>
        <taxon>Pseudomonadati</taxon>
        <taxon>Pseudomonadota</taxon>
        <taxon>Alphaproteobacteria</taxon>
        <taxon>Hyphomicrobiales</taxon>
        <taxon>Rhizobiaceae</taxon>
        <taxon>Rhizobium/Agrobacterium group</taxon>
        <taxon>Rhizobium</taxon>
    </lineage>
</organism>
<protein>
    <submittedName>
        <fullName evidence="1">Uncharacterized protein</fullName>
    </submittedName>
</protein>
<comment type="caution">
    <text evidence="1">The sequence shown here is derived from an EMBL/GenBank/DDBJ whole genome shotgun (WGS) entry which is preliminary data.</text>
</comment>
<proteinExistence type="predicted"/>
<evidence type="ECO:0000313" key="2">
    <source>
        <dbReference type="Proteomes" id="UP001174932"/>
    </source>
</evidence>
<dbReference type="EMBL" id="JAUOZU010000006">
    <property type="protein sequence ID" value="MDO6963985.1"/>
    <property type="molecule type" value="Genomic_DNA"/>
</dbReference>
<reference evidence="1" key="1">
    <citation type="journal article" date="2015" name="Int. J. Syst. Evol. Microbiol.">
        <title>Rhizobium alvei sp. nov., isolated from a freshwater river.</title>
        <authorList>
            <person name="Sheu S.Y."/>
            <person name="Huang H.W."/>
            <person name="Young C.C."/>
            <person name="Chen W.M."/>
        </authorList>
    </citation>
    <scope>NUCLEOTIDE SEQUENCE</scope>
    <source>
        <strain evidence="1">TNR-22</strain>
    </source>
</reference>
<reference evidence="1" key="2">
    <citation type="submission" date="2023-07" db="EMBL/GenBank/DDBJ databases">
        <authorList>
            <person name="Shen H."/>
        </authorList>
    </citation>
    <scope>NUCLEOTIDE SEQUENCE</scope>
    <source>
        <strain evidence="1">TNR-22</strain>
    </source>
</reference>
<keyword evidence="2" id="KW-1185">Reference proteome</keyword>
<gene>
    <name evidence="1" type="ORF">Q4481_08455</name>
</gene>
<accession>A0ABT8YL86</accession>